<keyword evidence="5" id="KW-1185">Reference proteome</keyword>
<evidence type="ECO:0000313" key="5">
    <source>
        <dbReference type="Proteomes" id="UP000255421"/>
    </source>
</evidence>
<dbReference type="AlphaFoldDB" id="A0A1H0YNP5"/>
<proteinExistence type="predicted"/>
<dbReference type="OrthoDB" id="340775at2157"/>
<dbReference type="InterPro" id="IPR058341">
    <property type="entry name" value="DUF8028"/>
</dbReference>
<keyword evidence="1" id="KW-0812">Transmembrane</keyword>
<accession>A0A1H0YNP5</accession>
<sequence length="88" mass="9291">MSNSSAPAHDERVGVLGKLIETSPSTLQTGLEIIGAPIRFLAFWLAVTLPFLYLPLLVSGLRGEQVTVFGTLLALNVAALVVGHGHAR</sequence>
<dbReference type="Proteomes" id="UP000199289">
    <property type="component" value="Unassembled WGS sequence"/>
</dbReference>
<dbReference type="Proteomes" id="UP000255421">
    <property type="component" value="Unassembled WGS sequence"/>
</dbReference>
<evidence type="ECO:0000256" key="1">
    <source>
        <dbReference type="SAM" id="Phobius"/>
    </source>
</evidence>
<dbReference type="EMBL" id="FNKQ01000001">
    <property type="protein sequence ID" value="SDQ16814.1"/>
    <property type="molecule type" value="Genomic_DNA"/>
</dbReference>
<gene>
    <name evidence="2" type="ORF">DWB78_13175</name>
    <name evidence="3" type="ORF">SAMN05216278_0751</name>
</gene>
<feature type="transmembrane region" description="Helical" evidence="1">
    <location>
        <begin position="66"/>
        <end position="87"/>
    </location>
</feature>
<feature type="transmembrane region" description="Helical" evidence="1">
    <location>
        <begin position="33"/>
        <end position="54"/>
    </location>
</feature>
<dbReference type="Pfam" id="PF26071">
    <property type="entry name" value="DUF8028"/>
    <property type="match status" value="1"/>
</dbReference>
<dbReference type="RefSeq" id="WP_092533088.1">
    <property type="nucleotide sequence ID" value="NZ_FNKQ01000001.1"/>
</dbReference>
<reference evidence="4" key="2">
    <citation type="submission" date="2016-10" db="EMBL/GenBank/DDBJ databases">
        <authorList>
            <person name="Varghese N."/>
            <person name="Submissions S."/>
        </authorList>
    </citation>
    <scope>NUCLEOTIDE SEQUENCE [LARGE SCALE GENOMIC DNA]</scope>
    <source>
        <strain evidence="4">CGMCC 1.12397</strain>
    </source>
</reference>
<keyword evidence="1" id="KW-1133">Transmembrane helix</keyword>
<organism evidence="3 4">
    <name type="scientific">Halopelagius longus</name>
    <dbReference type="NCBI Taxonomy" id="1236180"/>
    <lineage>
        <taxon>Archaea</taxon>
        <taxon>Methanobacteriati</taxon>
        <taxon>Methanobacteriota</taxon>
        <taxon>Stenosarchaea group</taxon>
        <taxon>Halobacteria</taxon>
        <taxon>Halobacteriales</taxon>
        <taxon>Haloferacaceae</taxon>
    </lineage>
</organism>
<reference evidence="3" key="1">
    <citation type="submission" date="2016-10" db="EMBL/GenBank/DDBJ databases">
        <authorList>
            <person name="de Groot N.N."/>
        </authorList>
    </citation>
    <scope>NUCLEOTIDE SEQUENCE [LARGE SCALE GENOMIC DNA]</scope>
    <source>
        <strain evidence="3">CGMCC 1.12397</strain>
    </source>
</reference>
<evidence type="ECO:0000313" key="3">
    <source>
        <dbReference type="EMBL" id="SDQ16814.1"/>
    </source>
</evidence>
<name>A0A1H0YNP5_9EURY</name>
<protein>
    <submittedName>
        <fullName evidence="3">Uncharacterized protein</fullName>
    </submittedName>
</protein>
<evidence type="ECO:0000313" key="2">
    <source>
        <dbReference type="EMBL" id="RDI72594.1"/>
    </source>
</evidence>
<evidence type="ECO:0000313" key="4">
    <source>
        <dbReference type="Proteomes" id="UP000199289"/>
    </source>
</evidence>
<reference evidence="2 5" key="3">
    <citation type="submission" date="2018-07" db="EMBL/GenBank/DDBJ databases">
        <title>Genome sequence of extremly halophilic archaeon Halopelagius longus strain BC12-B1.</title>
        <authorList>
            <person name="Zhang X."/>
        </authorList>
    </citation>
    <scope>NUCLEOTIDE SEQUENCE [LARGE SCALE GENOMIC DNA]</scope>
    <source>
        <strain evidence="2 5">BC12-B1</strain>
    </source>
</reference>
<dbReference type="EMBL" id="QQST01000001">
    <property type="protein sequence ID" value="RDI72594.1"/>
    <property type="molecule type" value="Genomic_DNA"/>
</dbReference>
<keyword evidence="1" id="KW-0472">Membrane</keyword>